<comment type="similarity">
    <text evidence="6">Belongs to the ARTD/PARP family.</text>
</comment>
<dbReference type="PANTHER" id="PTHR14453:SF101">
    <property type="entry name" value="POLY [ADP-RIBOSE] POLYMERASE"/>
    <property type="match status" value="1"/>
</dbReference>
<dbReference type="Gene3D" id="3.40.220.10">
    <property type="entry name" value="Leucine Aminopeptidase, subunit E, domain 1"/>
    <property type="match status" value="2"/>
</dbReference>
<keyword evidence="2 7" id="KW-0328">Glycosyltransferase</keyword>
<evidence type="ECO:0000313" key="11">
    <source>
        <dbReference type="Proteomes" id="UP000694546"/>
    </source>
</evidence>
<dbReference type="Proteomes" id="UP000694546">
    <property type="component" value="Chromosome 20"/>
</dbReference>
<dbReference type="GO" id="GO:0070212">
    <property type="term" value="P:protein poly-ADP-ribosylation"/>
    <property type="evidence" value="ECO:0007669"/>
    <property type="project" value="TreeGrafter"/>
</dbReference>
<dbReference type="OMA" id="NEGMIMT"/>
<dbReference type="InterPro" id="IPR043472">
    <property type="entry name" value="Macro_dom-like"/>
</dbReference>
<dbReference type="GeneTree" id="ENSGT00940000154311"/>
<dbReference type="SUPFAM" id="SSF56399">
    <property type="entry name" value="ADP-ribosylation"/>
    <property type="match status" value="1"/>
</dbReference>
<reference evidence="10" key="2">
    <citation type="submission" date="2025-09" db="UniProtKB">
        <authorList>
            <consortium name="Ensembl"/>
        </authorList>
    </citation>
    <scope>IDENTIFICATION</scope>
</reference>
<evidence type="ECO:0000256" key="1">
    <source>
        <dbReference type="ARBA" id="ARBA00004123"/>
    </source>
</evidence>
<name>A0A8C5FI42_GADMO</name>
<dbReference type="Gene3D" id="3.90.228.10">
    <property type="match status" value="1"/>
</dbReference>
<keyword evidence="4 7" id="KW-0520">NAD</keyword>
<protein>
    <recommendedName>
        <fullName evidence="7">Poly [ADP-ribose] polymerase</fullName>
        <shortName evidence="7">PARP</shortName>
        <ecNumber evidence="7">2.4.2.-</ecNumber>
    </recommendedName>
</protein>
<feature type="domain" description="Macro" evidence="9">
    <location>
        <begin position="180"/>
        <end position="323"/>
    </location>
</feature>
<dbReference type="PANTHER" id="PTHR14453">
    <property type="entry name" value="PARP/ZINC FINGER CCCH TYPE DOMAIN CONTAINING PROTEIN"/>
    <property type="match status" value="1"/>
</dbReference>
<dbReference type="GO" id="GO:0005634">
    <property type="term" value="C:nucleus"/>
    <property type="evidence" value="ECO:0007669"/>
    <property type="project" value="UniProtKB-SubCell"/>
</dbReference>
<accession>A0A8C5FI42</accession>
<dbReference type="Pfam" id="PF00644">
    <property type="entry name" value="PARP"/>
    <property type="match status" value="1"/>
</dbReference>
<dbReference type="InterPro" id="IPR002589">
    <property type="entry name" value="Macro_dom"/>
</dbReference>
<proteinExistence type="inferred from homology"/>
<dbReference type="InterPro" id="IPR052056">
    <property type="entry name" value="Mono-ARTD/PARP"/>
</dbReference>
<evidence type="ECO:0000256" key="2">
    <source>
        <dbReference type="ARBA" id="ARBA00022676"/>
    </source>
</evidence>
<evidence type="ECO:0000259" key="9">
    <source>
        <dbReference type="PROSITE" id="PS51154"/>
    </source>
</evidence>
<dbReference type="PROSITE" id="PS51154">
    <property type="entry name" value="MACRO"/>
    <property type="match status" value="1"/>
</dbReference>
<dbReference type="PROSITE" id="PS51059">
    <property type="entry name" value="PARP_CATALYTIC"/>
    <property type="match status" value="1"/>
</dbReference>
<evidence type="ECO:0000256" key="7">
    <source>
        <dbReference type="RuleBase" id="RU362114"/>
    </source>
</evidence>
<dbReference type="GO" id="GO:0010629">
    <property type="term" value="P:negative regulation of gene expression"/>
    <property type="evidence" value="ECO:0007669"/>
    <property type="project" value="TreeGrafter"/>
</dbReference>
<keyword evidence="5" id="KW-0539">Nucleus</keyword>
<evidence type="ECO:0000259" key="8">
    <source>
        <dbReference type="PROSITE" id="PS51059"/>
    </source>
</evidence>
<evidence type="ECO:0000313" key="10">
    <source>
        <dbReference type="Ensembl" id="ENSGMOP00000038528.1"/>
    </source>
</evidence>
<keyword evidence="11" id="KW-1185">Reference proteome</keyword>
<keyword evidence="3 7" id="KW-0808">Transferase</keyword>
<dbReference type="InterPro" id="IPR012317">
    <property type="entry name" value="Poly(ADP-ribose)pol_cat_dom"/>
</dbReference>
<reference evidence="10" key="1">
    <citation type="submission" date="2025-08" db="UniProtKB">
        <authorList>
            <consortium name="Ensembl"/>
        </authorList>
    </citation>
    <scope>IDENTIFICATION</scope>
</reference>
<evidence type="ECO:0000256" key="3">
    <source>
        <dbReference type="ARBA" id="ARBA00022679"/>
    </source>
</evidence>
<dbReference type="CDD" id="cd01439">
    <property type="entry name" value="TCCD_inducible_PARP_like"/>
    <property type="match status" value="1"/>
</dbReference>
<dbReference type="SUPFAM" id="SSF52949">
    <property type="entry name" value="Macro domain-like"/>
    <property type="match status" value="2"/>
</dbReference>
<dbReference type="SMART" id="SM00506">
    <property type="entry name" value="A1pp"/>
    <property type="match status" value="1"/>
</dbReference>
<dbReference type="GO" id="GO:0003714">
    <property type="term" value="F:transcription corepressor activity"/>
    <property type="evidence" value="ECO:0007669"/>
    <property type="project" value="TreeGrafter"/>
</dbReference>
<dbReference type="GO" id="GO:0003950">
    <property type="term" value="F:NAD+ poly-ADP-ribosyltransferase activity"/>
    <property type="evidence" value="ECO:0007669"/>
    <property type="project" value="UniProtKB-UniRule"/>
</dbReference>
<sequence>MKFSADPQLKALGVTILPCRSPQSPCLKVTATSDQIKEAINVVNRHIRTVETRNCMYSKAGEAKILRNNKLMLIMQAKALGCNLKLSEQNITQQFSYDLKGGVTLTLSQGNIAKESSDVLICPLVNMSFNNPVAQQFLQNGGPEIKKDVDALEKAKQSLLAGDVIMTNAGTLKSKKLICAAIPVWGKEYSDLKSTNLADITKENVDVIVNSSNQNLDLNTGSSSLFFSYQYLKTFGNVVLTGGGNLNCKHIAHIPGPVKISNVLKHCESRWITSVSFPAIGTGNAYNGSSWLDASFRLGIATDVPNRSFNRFPIKFHCIQRIQNKDQWQRYAVNKQMLDNQYPLNMNEMDLYHGTTAETCQKVNSNGFNRSFCGKNGTQHGNGTYFAKHSWFSCNYKYSYPDAQGLKYMYQARVLVGKPCLGIPNMVEPAPLDPSNPLCGLHDCAVNNVQKPTVYVVFSDAGAYPDYLISFKES</sequence>
<dbReference type="Ensembl" id="ENSGMOT00000040504.1">
    <property type="protein sequence ID" value="ENSGMOP00000038528.1"/>
    <property type="gene ID" value="ENSGMOG00000023772.1"/>
</dbReference>
<dbReference type="EC" id="2.4.2.-" evidence="7"/>
<evidence type="ECO:0000256" key="4">
    <source>
        <dbReference type="ARBA" id="ARBA00023027"/>
    </source>
</evidence>
<dbReference type="GO" id="GO:0005737">
    <property type="term" value="C:cytoplasm"/>
    <property type="evidence" value="ECO:0007669"/>
    <property type="project" value="TreeGrafter"/>
</dbReference>
<comment type="subcellular location">
    <subcellularLocation>
        <location evidence="1">Nucleus</location>
    </subcellularLocation>
</comment>
<organism evidence="10 11">
    <name type="scientific">Gadus morhua</name>
    <name type="common">Atlantic cod</name>
    <dbReference type="NCBI Taxonomy" id="8049"/>
    <lineage>
        <taxon>Eukaryota</taxon>
        <taxon>Metazoa</taxon>
        <taxon>Chordata</taxon>
        <taxon>Craniata</taxon>
        <taxon>Vertebrata</taxon>
        <taxon>Euteleostomi</taxon>
        <taxon>Actinopterygii</taxon>
        <taxon>Neopterygii</taxon>
        <taxon>Teleostei</taxon>
        <taxon>Neoteleostei</taxon>
        <taxon>Acanthomorphata</taxon>
        <taxon>Zeiogadaria</taxon>
        <taxon>Gadariae</taxon>
        <taxon>Gadiformes</taxon>
        <taxon>Gadoidei</taxon>
        <taxon>Gadidae</taxon>
        <taxon>Gadus</taxon>
    </lineage>
</organism>
<evidence type="ECO:0000256" key="6">
    <source>
        <dbReference type="ARBA" id="ARBA00024347"/>
    </source>
</evidence>
<evidence type="ECO:0000256" key="5">
    <source>
        <dbReference type="ARBA" id="ARBA00023242"/>
    </source>
</evidence>
<feature type="domain" description="PARP catalytic" evidence="8">
    <location>
        <begin position="280"/>
        <end position="474"/>
    </location>
</feature>
<dbReference type="Pfam" id="PF01661">
    <property type="entry name" value="Macro"/>
    <property type="match status" value="2"/>
</dbReference>
<dbReference type="GO" id="GO:1990404">
    <property type="term" value="F:NAD+-protein mono-ADP-ribosyltransferase activity"/>
    <property type="evidence" value="ECO:0007669"/>
    <property type="project" value="TreeGrafter"/>
</dbReference>
<dbReference type="AlphaFoldDB" id="A0A8C5FI42"/>